<evidence type="ECO:0000313" key="2">
    <source>
        <dbReference type="EMBL" id="QBZ59054.1"/>
    </source>
</evidence>
<dbReference type="Pfam" id="PF00583">
    <property type="entry name" value="Acetyltransf_1"/>
    <property type="match status" value="1"/>
</dbReference>
<reference evidence="2 3" key="1">
    <citation type="journal article" date="2019" name="Mol. Biol. Evol.">
        <title>Blast fungal genomes show frequent chromosomal changes, gene gains and losses, and effector gene turnover.</title>
        <authorList>
            <person name="Gomez Luciano L.B."/>
            <person name="Jason Tsai I."/>
            <person name="Chuma I."/>
            <person name="Tosa Y."/>
            <person name="Chen Y.H."/>
            <person name="Li J.Y."/>
            <person name="Li M.Y."/>
            <person name="Jade Lu M.Y."/>
            <person name="Nakayashiki H."/>
            <person name="Li W.H."/>
        </authorList>
    </citation>
    <scope>NUCLEOTIDE SEQUENCE [LARGE SCALE GENOMIC DNA]</scope>
    <source>
        <strain evidence="2">MZ5-1-6</strain>
    </source>
</reference>
<organism evidence="2 3">
    <name type="scientific">Pyricularia oryzae</name>
    <name type="common">Rice blast fungus</name>
    <name type="synonym">Magnaporthe oryzae</name>
    <dbReference type="NCBI Taxonomy" id="318829"/>
    <lineage>
        <taxon>Eukaryota</taxon>
        <taxon>Fungi</taxon>
        <taxon>Dikarya</taxon>
        <taxon>Ascomycota</taxon>
        <taxon>Pezizomycotina</taxon>
        <taxon>Sordariomycetes</taxon>
        <taxon>Sordariomycetidae</taxon>
        <taxon>Magnaporthales</taxon>
        <taxon>Pyriculariaceae</taxon>
        <taxon>Pyricularia</taxon>
    </lineage>
</organism>
<dbReference type="Gene3D" id="3.40.630.30">
    <property type="match status" value="1"/>
</dbReference>
<dbReference type="AlphaFoldDB" id="A0A4P7NDJ5"/>
<gene>
    <name evidence="2" type="ORF">PoMZ_04014</name>
</gene>
<dbReference type="InterPro" id="IPR016181">
    <property type="entry name" value="Acyl_CoA_acyltransferase"/>
</dbReference>
<protein>
    <recommendedName>
        <fullName evidence="1">N-acetyltransferase domain-containing protein</fullName>
    </recommendedName>
</protein>
<evidence type="ECO:0000259" key="1">
    <source>
        <dbReference type="PROSITE" id="PS51186"/>
    </source>
</evidence>
<dbReference type="Proteomes" id="UP000294847">
    <property type="component" value="Chromosome 3"/>
</dbReference>
<feature type="domain" description="N-acetyltransferase" evidence="1">
    <location>
        <begin position="202"/>
        <end position="368"/>
    </location>
</feature>
<dbReference type="PROSITE" id="PS51186">
    <property type="entry name" value="GNAT"/>
    <property type="match status" value="1"/>
</dbReference>
<dbReference type="CDD" id="cd04301">
    <property type="entry name" value="NAT_SF"/>
    <property type="match status" value="1"/>
</dbReference>
<proteinExistence type="predicted"/>
<dbReference type="EMBL" id="CP034206">
    <property type="protein sequence ID" value="QBZ59054.1"/>
    <property type="molecule type" value="Genomic_DNA"/>
</dbReference>
<name>A0A4P7NDJ5_PYROR</name>
<dbReference type="GO" id="GO:0016747">
    <property type="term" value="F:acyltransferase activity, transferring groups other than amino-acyl groups"/>
    <property type="evidence" value="ECO:0007669"/>
    <property type="project" value="InterPro"/>
</dbReference>
<accession>A0A4P7NDJ5</accession>
<dbReference type="InterPro" id="IPR000182">
    <property type="entry name" value="GNAT_dom"/>
</dbReference>
<evidence type="ECO:0000313" key="3">
    <source>
        <dbReference type="Proteomes" id="UP000294847"/>
    </source>
</evidence>
<dbReference type="SUPFAM" id="SSF55729">
    <property type="entry name" value="Acyl-CoA N-acyltransferases (Nat)"/>
    <property type="match status" value="1"/>
</dbReference>
<sequence length="664" mass="72630">MHAPETPIAVLIRDLQGCVPISKVIREGDDVVLLTPVVVPPVQGTTHAADGSNTKDPFEDFGRALLGHSPRPKIHHVPYTKRSGISETHLDIIRNNDAKLVIFVISGPPLPGQASQVKMAEYLRTGAGDRPLVIVACFNMRELDGLGTSFPTVVQTSGYSPSALHHVTNLIFKGEHNGSSATLQNLVLAPKTWEVAVTNNLLDLRPHEEAIHDLWCQTWGRDMSPSRYELQSLLIRDGYAKHYTVREPETGVLVGFCATYTTYANQGGERLVGSLAMIIVKPEHRGRGIGRSLHDVAIKQLSRTRGVFRLQLGSTFPRLLYGLPVDSASEGWFRRRGWDFDQSSPGKGQEVSDWHLDFNDYPTRQYPSASGLVFGPCELSEFPAVLNLVASESAHNNQMGWYDQYTQLNNPFLVRDIIMGVVGRQVVASAITYLPKSENPVASDIPWAGLISNATGGVACICISDTSILVSRDEAMLGLLDACVKRLKEQGMQGMLLDAVMGGDEGFYAMGKHLTLSSGGSYNATTLGCSAFLPLPPPGVLFADVRPVSQASKSATAIGKYGALFQMSDSTLRYIQVRRLSTFVSRFRLTAKATRQFIRSSHGQKVFAATKRPNACSYHTNMHISLSSAMEKEIKNSAVQTGYDGDVIMCRESRANHSSEQTLN</sequence>